<sequence length="29" mass="3069">FTDLSVGAPAGTQPPPMHRNRRGAPPARL</sequence>
<proteinExistence type="predicted"/>
<feature type="region of interest" description="Disordered" evidence="1">
    <location>
        <begin position="1"/>
        <end position="29"/>
    </location>
</feature>
<organism evidence="2 3">
    <name type="scientific">Trifolium medium</name>
    <dbReference type="NCBI Taxonomy" id="97028"/>
    <lineage>
        <taxon>Eukaryota</taxon>
        <taxon>Viridiplantae</taxon>
        <taxon>Streptophyta</taxon>
        <taxon>Embryophyta</taxon>
        <taxon>Tracheophyta</taxon>
        <taxon>Spermatophyta</taxon>
        <taxon>Magnoliopsida</taxon>
        <taxon>eudicotyledons</taxon>
        <taxon>Gunneridae</taxon>
        <taxon>Pentapetalae</taxon>
        <taxon>rosids</taxon>
        <taxon>fabids</taxon>
        <taxon>Fabales</taxon>
        <taxon>Fabaceae</taxon>
        <taxon>Papilionoideae</taxon>
        <taxon>50 kb inversion clade</taxon>
        <taxon>NPAAA clade</taxon>
        <taxon>Hologalegina</taxon>
        <taxon>IRL clade</taxon>
        <taxon>Trifolieae</taxon>
        <taxon>Trifolium</taxon>
    </lineage>
</organism>
<evidence type="ECO:0000313" key="2">
    <source>
        <dbReference type="EMBL" id="MCI79173.1"/>
    </source>
</evidence>
<protein>
    <submittedName>
        <fullName evidence="2">Uncharacterized protein</fullName>
    </submittedName>
</protein>
<name>A0A392UVG4_9FABA</name>
<feature type="non-terminal residue" evidence="2">
    <location>
        <position position="1"/>
    </location>
</feature>
<evidence type="ECO:0000313" key="3">
    <source>
        <dbReference type="Proteomes" id="UP000265520"/>
    </source>
</evidence>
<comment type="caution">
    <text evidence="2">The sequence shown here is derived from an EMBL/GenBank/DDBJ whole genome shotgun (WGS) entry which is preliminary data.</text>
</comment>
<gene>
    <name evidence="2" type="ORF">A2U01_0100444</name>
</gene>
<dbReference type="AlphaFoldDB" id="A0A392UVG4"/>
<keyword evidence="3" id="KW-1185">Reference proteome</keyword>
<dbReference type="Proteomes" id="UP000265520">
    <property type="component" value="Unassembled WGS sequence"/>
</dbReference>
<dbReference type="EMBL" id="LXQA010967746">
    <property type="protein sequence ID" value="MCI79173.1"/>
    <property type="molecule type" value="Genomic_DNA"/>
</dbReference>
<reference evidence="2 3" key="1">
    <citation type="journal article" date="2018" name="Front. Plant Sci.">
        <title>Red Clover (Trifolium pratense) and Zigzag Clover (T. medium) - A Picture of Genomic Similarities and Differences.</title>
        <authorList>
            <person name="Dluhosova J."/>
            <person name="Istvanek J."/>
            <person name="Nedelnik J."/>
            <person name="Repkova J."/>
        </authorList>
    </citation>
    <scope>NUCLEOTIDE SEQUENCE [LARGE SCALE GENOMIC DNA]</scope>
    <source>
        <strain evidence="3">cv. 10/8</strain>
        <tissue evidence="2">Leaf</tissue>
    </source>
</reference>
<accession>A0A392UVG4</accession>
<evidence type="ECO:0000256" key="1">
    <source>
        <dbReference type="SAM" id="MobiDB-lite"/>
    </source>
</evidence>